<proteinExistence type="predicted"/>
<evidence type="ECO:0000256" key="1">
    <source>
        <dbReference type="SAM" id="Phobius"/>
    </source>
</evidence>
<feature type="transmembrane region" description="Helical" evidence="1">
    <location>
        <begin position="32"/>
        <end position="51"/>
    </location>
</feature>
<evidence type="ECO:0000313" key="3">
    <source>
        <dbReference type="EMBL" id="VFT88408.1"/>
    </source>
</evidence>
<gene>
    <name evidence="3" type="primary">Aste57867_11548</name>
    <name evidence="2" type="ORF">As57867_011505</name>
    <name evidence="3" type="ORF">ASTE57867_11548</name>
</gene>
<evidence type="ECO:0000313" key="4">
    <source>
        <dbReference type="Proteomes" id="UP000332933"/>
    </source>
</evidence>
<keyword evidence="4" id="KW-1185">Reference proteome</keyword>
<reference evidence="2" key="2">
    <citation type="submission" date="2019-06" db="EMBL/GenBank/DDBJ databases">
        <title>Genomics analysis of Aphanomyces spp. identifies a new class of oomycete effector associated with host adaptation.</title>
        <authorList>
            <person name="Gaulin E."/>
        </authorList>
    </citation>
    <scope>NUCLEOTIDE SEQUENCE</scope>
    <source>
        <strain evidence="2">CBS 578.67</strain>
    </source>
</reference>
<organism evidence="3 4">
    <name type="scientific">Aphanomyces stellatus</name>
    <dbReference type="NCBI Taxonomy" id="120398"/>
    <lineage>
        <taxon>Eukaryota</taxon>
        <taxon>Sar</taxon>
        <taxon>Stramenopiles</taxon>
        <taxon>Oomycota</taxon>
        <taxon>Saprolegniomycetes</taxon>
        <taxon>Saprolegniales</taxon>
        <taxon>Verrucalvaceae</taxon>
        <taxon>Aphanomyces</taxon>
    </lineage>
</organism>
<keyword evidence="1" id="KW-1133">Transmembrane helix</keyword>
<dbReference type="EMBL" id="VJMH01005291">
    <property type="protein sequence ID" value="KAF0697789.1"/>
    <property type="molecule type" value="Genomic_DNA"/>
</dbReference>
<protein>
    <submittedName>
        <fullName evidence="3">Aste57867_11548 protein</fullName>
    </submittedName>
</protein>
<evidence type="ECO:0000313" key="2">
    <source>
        <dbReference type="EMBL" id="KAF0697789.1"/>
    </source>
</evidence>
<keyword evidence="1" id="KW-0812">Transmembrane</keyword>
<name>A0A485KTK7_9STRA</name>
<keyword evidence="1" id="KW-0472">Membrane</keyword>
<reference evidence="3 4" key="1">
    <citation type="submission" date="2019-03" db="EMBL/GenBank/DDBJ databases">
        <authorList>
            <person name="Gaulin E."/>
            <person name="Dumas B."/>
        </authorList>
    </citation>
    <scope>NUCLEOTIDE SEQUENCE [LARGE SCALE GENOMIC DNA]</scope>
    <source>
        <strain evidence="3">CBS 568.67</strain>
    </source>
</reference>
<dbReference type="Proteomes" id="UP000332933">
    <property type="component" value="Unassembled WGS sequence"/>
</dbReference>
<dbReference type="EMBL" id="CAADRA010005312">
    <property type="protein sequence ID" value="VFT88408.1"/>
    <property type="molecule type" value="Genomic_DNA"/>
</dbReference>
<dbReference type="OrthoDB" id="417624at2759"/>
<sequence>MAPLVLPPRFSSRLFRSSWLTAASVYSAAHHDLWACFAMTLVVLLTSLNYWRHPVHGWRRNIDMFAVFAGSAYHLYCSFSCASSLHQLLYYAFVSKTIYCYSQARAAPNKDISSRWHMTMHLVGNVGNLVLYAGGLA</sequence>
<dbReference type="AlphaFoldDB" id="A0A485KTK7"/>
<accession>A0A485KTK7</accession>